<feature type="compositionally biased region" description="Low complexity" evidence="2">
    <location>
        <begin position="385"/>
        <end position="404"/>
    </location>
</feature>
<dbReference type="PANTHER" id="PTHR33392">
    <property type="entry name" value="POLYISOPRENYL-TEICHOIC ACID--PEPTIDOGLYCAN TEICHOIC ACID TRANSFERASE TAGU"/>
    <property type="match status" value="1"/>
</dbReference>
<dbReference type="Pfam" id="PF03816">
    <property type="entry name" value="LytR_cpsA_psr"/>
    <property type="match status" value="1"/>
</dbReference>
<comment type="similarity">
    <text evidence="1">Belongs to the LytR/CpsA/Psr (LCP) family.</text>
</comment>
<dbReference type="AlphaFoldDB" id="A0A2M9CFV2"/>
<evidence type="ECO:0000313" key="6">
    <source>
        <dbReference type="Proteomes" id="UP000228758"/>
    </source>
</evidence>
<evidence type="ECO:0000259" key="4">
    <source>
        <dbReference type="Pfam" id="PF03816"/>
    </source>
</evidence>
<dbReference type="PANTHER" id="PTHR33392:SF6">
    <property type="entry name" value="POLYISOPRENYL-TEICHOIC ACID--PEPTIDOGLYCAN TEICHOIC ACID TRANSFERASE TAGU"/>
    <property type="match status" value="1"/>
</dbReference>
<name>A0A2M9CFV2_9MICO</name>
<feature type="compositionally biased region" description="Basic residues" evidence="2">
    <location>
        <begin position="10"/>
        <end position="23"/>
    </location>
</feature>
<feature type="transmembrane region" description="Helical" evidence="3">
    <location>
        <begin position="33"/>
        <end position="57"/>
    </location>
</feature>
<evidence type="ECO:0000256" key="1">
    <source>
        <dbReference type="ARBA" id="ARBA00006068"/>
    </source>
</evidence>
<dbReference type="EMBL" id="PGFF01000001">
    <property type="protein sequence ID" value="PJJ70793.1"/>
    <property type="molecule type" value="Genomic_DNA"/>
</dbReference>
<dbReference type="InterPro" id="IPR050922">
    <property type="entry name" value="LytR/CpsA/Psr_CW_biosynth"/>
</dbReference>
<gene>
    <name evidence="5" type="ORF">CLV46_0319</name>
</gene>
<dbReference type="Gene3D" id="3.40.630.190">
    <property type="entry name" value="LCP protein"/>
    <property type="match status" value="1"/>
</dbReference>
<dbReference type="RefSeq" id="WP_100363177.1">
    <property type="nucleotide sequence ID" value="NZ_PGFF01000001.1"/>
</dbReference>
<keyword evidence="6" id="KW-1185">Reference proteome</keyword>
<evidence type="ECO:0000256" key="2">
    <source>
        <dbReference type="SAM" id="MobiDB-lite"/>
    </source>
</evidence>
<reference evidence="5 6" key="1">
    <citation type="submission" date="2017-11" db="EMBL/GenBank/DDBJ databases">
        <title>Genomic Encyclopedia of Archaeal and Bacterial Type Strains, Phase II (KMG-II): From Individual Species to Whole Genera.</title>
        <authorList>
            <person name="Goeker M."/>
        </authorList>
    </citation>
    <scope>NUCLEOTIDE SEQUENCE [LARGE SCALE GENOMIC DNA]</scope>
    <source>
        <strain evidence="5 6">DSM 27393</strain>
    </source>
</reference>
<evidence type="ECO:0000256" key="3">
    <source>
        <dbReference type="SAM" id="Phobius"/>
    </source>
</evidence>
<protein>
    <submittedName>
        <fullName evidence="5">LCP family protein required for cell wall assembly</fullName>
    </submittedName>
</protein>
<sequence length="425" mass="43810">MSQPDTAAPTRRRGPRAFARHGRLPARSTPRSVLAFIAAALAVVLVGVGSVAAIGVWQFTSSIETFDIGGDGEAVAAPPSIGAYPGGFNILIVGADNDPDQQSEAFGERDATLNDVNMLLHVSADHSRATAVSIPRDLIVPVPSCDDPEGGGPKSPMSAQPMNSVLAHGGMPCVVKTVEELSGLEIQFAGLITFNGVIQLSSAIGGVPICTTGPIVDPHTGINLPEAGTYTLAGAEALAFLRTRHGIGDESDLGRINAQQMFLSSLVRTLKSGETLGNPQKVLGLAIAARDTMKLSQSLANIDTMLSMAAALKDIPLETVAFVQYPNQYGSGDEAGRVFPVRDTAEQLFSALQEDRPFALGDQSERVGVVEDPNAAPPAPSTPVETPAAPDPSASAPAETPAGPEVIEGLEGQTAATPTCAVAAD</sequence>
<feature type="domain" description="Cell envelope-related transcriptional attenuator" evidence="4">
    <location>
        <begin position="114"/>
        <end position="271"/>
    </location>
</feature>
<dbReference type="NCBIfam" id="TIGR00350">
    <property type="entry name" value="lytR_cpsA_psr"/>
    <property type="match status" value="1"/>
</dbReference>
<feature type="region of interest" description="Disordered" evidence="2">
    <location>
        <begin position="1"/>
        <end position="23"/>
    </location>
</feature>
<keyword evidence="3" id="KW-0812">Transmembrane</keyword>
<evidence type="ECO:0000313" key="5">
    <source>
        <dbReference type="EMBL" id="PJJ70793.1"/>
    </source>
</evidence>
<keyword evidence="3" id="KW-0472">Membrane</keyword>
<dbReference type="InterPro" id="IPR004474">
    <property type="entry name" value="LytR_CpsA_psr"/>
</dbReference>
<dbReference type="Proteomes" id="UP000228758">
    <property type="component" value="Unassembled WGS sequence"/>
</dbReference>
<organism evidence="5 6">
    <name type="scientific">Diaminobutyricimonas aerilata</name>
    <dbReference type="NCBI Taxonomy" id="1162967"/>
    <lineage>
        <taxon>Bacteria</taxon>
        <taxon>Bacillati</taxon>
        <taxon>Actinomycetota</taxon>
        <taxon>Actinomycetes</taxon>
        <taxon>Micrococcales</taxon>
        <taxon>Microbacteriaceae</taxon>
        <taxon>Diaminobutyricimonas</taxon>
    </lineage>
</organism>
<feature type="region of interest" description="Disordered" evidence="2">
    <location>
        <begin position="370"/>
        <end position="425"/>
    </location>
</feature>
<keyword evidence="3" id="KW-1133">Transmembrane helix</keyword>
<comment type="caution">
    <text evidence="5">The sequence shown here is derived from an EMBL/GenBank/DDBJ whole genome shotgun (WGS) entry which is preliminary data.</text>
</comment>
<proteinExistence type="inferred from homology"/>
<accession>A0A2M9CFV2</accession>